<dbReference type="GO" id="GO:0005737">
    <property type="term" value="C:cytoplasm"/>
    <property type="evidence" value="ECO:0007669"/>
    <property type="project" value="UniProtKB-SubCell"/>
</dbReference>
<evidence type="ECO:0000256" key="2">
    <source>
        <dbReference type="ARBA" id="ARBA00022741"/>
    </source>
</evidence>
<protein>
    <recommendedName>
        <fullName evidence="9">Transcription-repair-coupling factor</fullName>
        <shortName evidence="9">TRCF</shortName>
        <ecNumber evidence="9">3.6.4.-</ecNumber>
    </recommendedName>
</protein>
<evidence type="ECO:0000259" key="11">
    <source>
        <dbReference type="PROSITE" id="PS51194"/>
    </source>
</evidence>
<evidence type="ECO:0000256" key="6">
    <source>
        <dbReference type="ARBA" id="ARBA00022840"/>
    </source>
</evidence>
<dbReference type="Gene3D" id="2.40.10.170">
    <property type="match status" value="1"/>
</dbReference>
<evidence type="ECO:0000256" key="1">
    <source>
        <dbReference type="ARBA" id="ARBA00022490"/>
    </source>
</evidence>
<dbReference type="InterPro" id="IPR036101">
    <property type="entry name" value="CarD-like/TRCF_RID_sf"/>
</dbReference>
<evidence type="ECO:0000256" key="4">
    <source>
        <dbReference type="ARBA" id="ARBA00022801"/>
    </source>
</evidence>
<dbReference type="InterPro" id="IPR001650">
    <property type="entry name" value="Helicase_C-like"/>
</dbReference>
<evidence type="ECO:0000313" key="13">
    <source>
        <dbReference type="Proteomes" id="UP000268469"/>
    </source>
</evidence>
<gene>
    <name evidence="9 12" type="primary">mfd</name>
    <name evidence="12" type="ORF">DRP53_06260</name>
</gene>
<dbReference type="Gene3D" id="3.90.1150.50">
    <property type="entry name" value="Transcription-repair-coupling factor, D7 domain"/>
    <property type="match status" value="1"/>
</dbReference>
<dbReference type="Proteomes" id="UP000268469">
    <property type="component" value="Unassembled WGS sequence"/>
</dbReference>
<evidence type="ECO:0000256" key="9">
    <source>
        <dbReference type="HAMAP-Rule" id="MF_00969"/>
    </source>
</evidence>
<dbReference type="Pfam" id="PF00270">
    <property type="entry name" value="DEAD"/>
    <property type="match status" value="1"/>
</dbReference>
<proteinExistence type="inferred from homology"/>
<dbReference type="InterPro" id="IPR047112">
    <property type="entry name" value="RecG/Mfd"/>
</dbReference>
<comment type="caution">
    <text evidence="12">The sequence shown here is derived from an EMBL/GenBank/DDBJ whole genome shotgun (WGS) entry which is preliminary data.</text>
</comment>
<name>A0A660SHJ0_UNCW3</name>
<dbReference type="SUPFAM" id="SSF141259">
    <property type="entry name" value="CarD-like"/>
    <property type="match status" value="1"/>
</dbReference>
<dbReference type="Pfam" id="PF03461">
    <property type="entry name" value="TRCF"/>
    <property type="match status" value="1"/>
</dbReference>
<comment type="similarity">
    <text evidence="9">In the N-terminal section; belongs to the UvrB family.</text>
</comment>
<dbReference type="Pfam" id="PF00271">
    <property type="entry name" value="Helicase_C"/>
    <property type="match status" value="1"/>
</dbReference>
<dbReference type="CDD" id="cd17991">
    <property type="entry name" value="DEXHc_TRCF"/>
    <property type="match status" value="1"/>
</dbReference>
<reference evidence="12 13" key="1">
    <citation type="submission" date="2018-06" db="EMBL/GenBank/DDBJ databases">
        <title>Extensive metabolic versatility and redundancy in microbially diverse, dynamic hydrothermal sediments.</title>
        <authorList>
            <person name="Dombrowski N."/>
            <person name="Teske A."/>
            <person name="Baker B.J."/>
        </authorList>
    </citation>
    <scope>NUCLEOTIDE SEQUENCE [LARGE SCALE GENOMIC DNA]</scope>
    <source>
        <strain evidence="12">B36_G15</strain>
    </source>
</reference>
<dbReference type="Pfam" id="PF17757">
    <property type="entry name" value="UvrB_inter"/>
    <property type="match status" value="1"/>
</dbReference>
<dbReference type="GO" id="GO:0005524">
    <property type="term" value="F:ATP binding"/>
    <property type="evidence" value="ECO:0007669"/>
    <property type="project" value="UniProtKB-UniRule"/>
</dbReference>
<dbReference type="GO" id="GO:0003678">
    <property type="term" value="F:DNA helicase activity"/>
    <property type="evidence" value="ECO:0007669"/>
    <property type="project" value="TreeGrafter"/>
</dbReference>
<feature type="domain" description="Helicase ATP-binding" evidence="10">
    <location>
        <begin position="474"/>
        <end position="635"/>
    </location>
</feature>
<evidence type="ECO:0000256" key="3">
    <source>
        <dbReference type="ARBA" id="ARBA00022763"/>
    </source>
</evidence>
<dbReference type="InterPro" id="IPR014001">
    <property type="entry name" value="Helicase_ATP-bd"/>
</dbReference>
<dbReference type="SUPFAM" id="SSF143517">
    <property type="entry name" value="TRCF domain-like"/>
    <property type="match status" value="1"/>
</dbReference>
<comment type="similarity">
    <text evidence="9">In the C-terminal section; belongs to the helicase family. RecG subfamily.</text>
</comment>
<dbReference type="SMART" id="SM00490">
    <property type="entry name" value="HELICc"/>
    <property type="match status" value="1"/>
</dbReference>
<keyword evidence="6 9" id="KW-0067">ATP-binding</keyword>
<dbReference type="InterPro" id="IPR037235">
    <property type="entry name" value="TRCF-like_C_D7"/>
</dbReference>
<keyword evidence="7 9" id="KW-0238">DNA-binding</keyword>
<dbReference type="EC" id="3.6.4.-" evidence="9"/>
<dbReference type="HAMAP" id="MF_00969">
    <property type="entry name" value="TRCF"/>
    <property type="match status" value="1"/>
</dbReference>
<dbReference type="GO" id="GO:0006355">
    <property type="term" value="P:regulation of DNA-templated transcription"/>
    <property type="evidence" value="ECO:0007669"/>
    <property type="project" value="UniProtKB-UniRule"/>
</dbReference>
<dbReference type="InterPro" id="IPR003711">
    <property type="entry name" value="CarD-like/TRCF_RID"/>
</dbReference>
<dbReference type="GO" id="GO:0016787">
    <property type="term" value="F:hydrolase activity"/>
    <property type="evidence" value="ECO:0007669"/>
    <property type="project" value="UniProtKB-KW"/>
</dbReference>
<evidence type="ECO:0000256" key="5">
    <source>
        <dbReference type="ARBA" id="ARBA00022806"/>
    </source>
</evidence>
<comment type="subcellular location">
    <subcellularLocation>
        <location evidence="9">Cytoplasm</location>
    </subcellularLocation>
</comment>
<dbReference type="InterPro" id="IPR027417">
    <property type="entry name" value="P-loop_NTPase"/>
</dbReference>
<dbReference type="Gene3D" id="3.40.50.300">
    <property type="entry name" value="P-loop containing nucleotide triphosphate hydrolases"/>
    <property type="match status" value="2"/>
</dbReference>
<dbReference type="PROSITE" id="PS51194">
    <property type="entry name" value="HELICASE_CTER"/>
    <property type="match status" value="1"/>
</dbReference>
<keyword evidence="1 9" id="KW-0963">Cytoplasm</keyword>
<keyword evidence="8 9" id="KW-0234">DNA repair</keyword>
<comment type="function">
    <text evidence="9">Couples transcription and DNA repair by recognizing RNA polymerase (RNAP) stalled at DNA lesions. Mediates ATP-dependent release of RNAP and its truncated transcript from the DNA, and recruitment of nucleotide excision repair machinery to the damaged site.</text>
</comment>
<dbReference type="NCBIfam" id="TIGR00580">
    <property type="entry name" value="mfd"/>
    <property type="match status" value="1"/>
</dbReference>
<dbReference type="InterPro" id="IPR005118">
    <property type="entry name" value="TRCF_C"/>
</dbReference>
<organism evidence="12 13">
    <name type="scientific">candidate division WOR-3 bacterium</name>
    <dbReference type="NCBI Taxonomy" id="2052148"/>
    <lineage>
        <taxon>Bacteria</taxon>
        <taxon>Bacteria division WOR-3</taxon>
    </lineage>
</organism>
<sequence length="963" mass="110458">MSGLFAYEARRLEEIIQRQNRARVGNVYGGSLLFLVRDLVSIFHPILLLVREEDLLRIDRELQFLGVRAQKLSDPSIPISIGDDWPVILGTERSLAERRFLDHLDQLRLAVDTEPGLERVEQKIFKFGYHREYCVTEPLEFARRGGIIDLFPPQREFPIRIEFDNERIASIREFDPLTQRSIRPIKEVEIASLAPQDGLKTIFELFPTHGLVVAGWDITVPLPFLLYQEASGGDLDLMVSPPRLYLGRIEDLKRDLRRGRYRFKIFLPASTQIARLMDRIGEPALIRRAEFIKGELKVGFVDDRNRTVYLTETELFGNITVPRPKPRFKGLMIDDLLGMKVGDYVVHQDYGIGIYRGLTRLKCDQIEQECLLIEEAGGDKLYLSGEHINLVERYIGKDNPPISRLGGNWQKVKRNAKLKTERYVIELLDLYARRSLEEGISFRPDPMIESEIESGFGFELTGDQRKAIDDVYKDMERPRPMDRLVCGDVGYGKTEVALRAAIRAVVNGYQVAFLCPTTILALQHFRTFSSRLERFPFRVAMVSRLTRPKELRVILDEIATQKIDIVIGTHRILNPDVRFKNLGLLIIDDEHRFGVKQKELIKQYRTKIDVLMLTATPLPRTLYMALTGIRDISIITTPPVGRQDVRTEIMVWDDDAIRRIIWQEVDRNGQVFFIHNRIETIAEMEARLLSLLPGIRITTVHGQLKEQRIAANITDFIEGRYDLLLSTSIIEAGIDMPNVNTIVVDGAHNFGLADLHQLRGRVGRGLRRGYAYFLIPPEDNLSDEAKKRLSAISAYCHLGSGFRLAIRDMEIRGIGNILGPEQHGIVNRIGYGFYTRMLKRAIAEIQGKKVHPEPRLDLQVDAYIPKEYISDSYERIAIYKRLFSAENLDELLRIKDEIVDRFGHYPEIVDNLFAIAQVRLLAQQRGVESIYTKGGQYLIVRAGETIPVKKDLKTLIDLLSQGR</sequence>
<dbReference type="InterPro" id="IPR041471">
    <property type="entry name" value="UvrB_inter"/>
</dbReference>
<dbReference type="GO" id="GO:0003684">
    <property type="term" value="F:damaged DNA binding"/>
    <property type="evidence" value="ECO:0007669"/>
    <property type="project" value="InterPro"/>
</dbReference>
<evidence type="ECO:0000256" key="8">
    <source>
        <dbReference type="ARBA" id="ARBA00023204"/>
    </source>
</evidence>
<dbReference type="EMBL" id="QNBE01000054">
    <property type="protein sequence ID" value="RKX70042.1"/>
    <property type="molecule type" value="Genomic_DNA"/>
</dbReference>
<evidence type="ECO:0000313" key="12">
    <source>
        <dbReference type="EMBL" id="RKX70042.1"/>
    </source>
</evidence>
<evidence type="ECO:0000256" key="7">
    <source>
        <dbReference type="ARBA" id="ARBA00023125"/>
    </source>
</evidence>
<keyword evidence="5" id="KW-0347">Helicase</keyword>
<keyword evidence="4 9" id="KW-0378">Hydrolase</keyword>
<dbReference type="PROSITE" id="PS51192">
    <property type="entry name" value="HELICASE_ATP_BIND_1"/>
    <property type="match status" value="1"/>
</dbReference>
<dbReference type="AlphaFoldDB" id="A0A660SHJ0"/>
<dbReference type="SMART" id="SM00982">
    <property type="entry name" value="TRCF"/>
    <property type="match status" value="1"/>
</dbReference>
<dbReference type="PANTHER" id="PTHR47964:SF1">
    <property type="entry name" value="ATP-DEPENDENT DNA HELICASE HOMOLOG RECG, CHLOROPLASTIC"/>
    <property type="match status" value="1"/>
</dbReference>
<dbReference type="PANTHER" id="PTHR47964">
    <property type="entry name" value="ATP-DEPENDENT DNA HELICASE HOMOLOG RECG, CHLOROPLASTIC"/>
    <property type="match status" value="1"/>
</dbReference>
<dbReference type="SMART" id="SM00487">
    <property type="entry name" value="DEXDc"/>
    <property type="match status" value="1"/>
</dbReference>
<dbReference type="InterPro" id="IPR004576">
    <property type="entry name" value="Mfd"/>
</dbReference>
<dbReference type="GO" id="GO:0000716">
    <property type="term" value="P:transcription-coupled nucleotide-excision repair, DNA damage recognition"/>
    <property type="evidence" value="ECO:0007669"/>
    <property type="project" value="UniProtKB-UniRule"/>
</dbReference>
<dbReference type="InterPro" id="IPR011545">
    <property type="entry name" value="DEAD/DEAH_box_helicase_dom"/>
</dbReference>
<dbReference type="Gene3D" id="3.30.2060.10">
    <property type="entry name" value="Penicillin-binding protein 1b domain"/>
    <property type="match status" value="1"/>
</dbReference>
<accession>A0A660SHJ0</accession>
<keyword evidence="3 9" id="KW-0227">DNA damage</keyword>
<dbReference type="Pfam" id="PF02559">
    <property type="entry name" value="CarD_TRCF_RID"/>
    <property type="match status" value="1"/>
</dbReference>
<dbReference type="SUPFAM" id="SSF52540">
    <property type="entry name" value="P-loop containing nucleoside triphosphate hydrolases"/>
    <property type="match status" value="3"/>
</dbReference>
<keyword evidence="2 9" id="KW-0547">Nucleotide-binding</keyword>
<evidence type="ECO:0000259" key="10">
    <source>
        <dbReference type="PROSITE" id="PS51192"/>
    </source>
</evidence>
<dbReference type="SMART" id="SM01058">
    <property type="entry name" value="CarD_TRCF"/>
    <property type="match status" value="1"/>
</dbReference>
<feature type="domain" description="Helicase C-terminal" evidence="11">
    <location>
        <begin position="656"/>
        <end position="810"/>
    </location>
</feature>